<dbReference type="EMBL" id="CP002582">
    <property type="protein sequence ID" value="ADZ82644.1"/>
    <property type="molecule type" value="Genomic_DNA"/>
</dbReference>
<dbReference type="PROSITE" id="PS50930">
    <property type="entry name" value="HTH_LYTTR"/>
    <property type="match status" value="1"/>
</dbReference>
<dbReference type="STRING" id="642492.Clole_0911"/>
<sequence>MKIHIDTQIDQNEIEVIIRCKEANEEVKRIQDLLELFNKKLKGIKDQQIYILDVIQILYIDTVDKRTFLYTAGDIYESNLKLYELEELLETSNFFRAGKSIIINFSHIKRIKPDFGGRLEVTISNEEKLYVSRQYAIHIKERLGKI</sequence>
<feature type="domain" description="HTH LytTR-type" evidence="2">
    <location>
        <begin position="41"/>
        <end position="145"/>
    </location>
</feature>
<gene>
    <name evidence="3" type="ordered locus">Clole_0911</name>
</gene>
<dbReference type="AlphaFoldDB" id="F2JQP9"/>
<organism evidence="3 4">
    <name type="scientific">Cellulosilyticum lentocellum (strain ATCC 49066 / DSM 5427 / NCIMB 11756 / RHM5)</name>
    <name type="common">Clostridium lentocellum</name>
    <dbReference type="NCBI Taxonomy" id="642492"/>
    <lineage>
        <taxon>Bacteria</taxon>
        <taxon>Bacillati</taxon>
        <taxon>Bacillota</taxon>
        <taxon>Clostridia</taxon>
        <taxon>Lachnospirales</taxon>
        <taxon>Cellulosilyticaceae</taxon>
        <taxon>Cellulosilyticum</taxon>
    </lineage>
</organism>
<dbReference type="Proteomes" id="UP000008467">
    <property type="component" value="Chromosome"/>
</dbReference>
<dbReference type="PANTHER" id="PTHR37299:SF4">
    <property type="entry name" value="TRANSCRIPTIONAL REGULATOR"/>
    <property type="match status" value="1"/>
</dbReference>
<keyword evidence="4" id="KW-1185">Reference proteome</keyword>
<dbReference type="HOGENOM" id="CLU_106729_0_2_9"/>
<dbReference type="GO" id="GO:0003677">
    <property type="term" value="F:DNA binding"/>
    <property type="evidence" value="ECO:0007669"/>
    <property type="project" value="InterPro"/>
</dbReference>
<proteinExistence type="predicted"/>
<dbReference type="InterPro" id="IPR007492">
    <property type="entry name" value="LytTR_DNA-bd_dom"/>
</dbReference>
<evidence type="ECO:0000313" key="4">
    <source>
        <dbReference type="Proteomes" id="UP000008467"/>
    </source>
</evidence>
<name>F2JQP9_CELLD</name>
<feature type="coiled-coil region" evidence="1">
    <location>
        <begin position="20"/>
        <end position="47"/>
    </location>
</feature>
<dbReference type="Pfam" id="PF04397">
    <property type="entry name" value="LytTR"/>
    <property type="match status" value="1"/>
</dbReference>
<dbReference type="PANTHER" id="PTHR37299">
    <property type="entry name" value="TRANSCRIPTIONAL REGULATOR-RELATED"/>
    <property type="match status" value="1"/>
</dbReference>
<dbReference type="GO" id="GO:0000156">
    <property type="term" value="F:phosphorelay response regulator activity"/>
    <property type="evidence" value="ECO:0007669"/>
    <property type="project" value="InterPro"/>
</dbReference>
<dbReference type="Gene3D" id="2.40.50.1020">
    <property type="entry name" value="LytTr DNA-binding domain"/>
    <property type="match status" value="1"/>
</dbReference>
<dbReference type="InterPro" id="IPR046947">
    <property type="entry name" value="LytR-like"/>
</dbReference>
<evidence type="ECO:0000259" key="2">
    <source>
        <dbReference type="PROSITE" id="PS50930"/>
    </source>
</evidence>
<accession>F2JQP9</accession>
<evidence type="ECO:0000313" key="3">
    <source>
        <dbReference type="EMBL" id="ADZ82644.1"/>
    </source>
</evidence>
<keyword evidence="1" id="KW-0175">Coiled coil</keyword>
<reference evidence="3 4" key="1">
    <citation type="journal article" date="2011" name="J. Bacteriol.">
        <title>Complete genome sequence of the cellulose-degrading bacterium Cellulosilyticum lentocellum.</title>
        <authorList>
            <consortium name="US DOE Joint Genome Institute"/>
            <person name="Miller D.A."/>
            <person name="Suen G."/>
            <person name="Bruce D."/>
            <person name="Copeland A."/>
            <person name="Cheng J.F."/>
            <person name="Detter C."/>
            <person name="Goodwin L.A."/>
            <person name="Han C.S."/>
            <person name="Hauser L.J."/>
            <person name="Land M.L."/>
            <person name="Lapidus A."/>
            <person name="Lucas S."/>
            <person name="Meincke L."/>
            <person name="Pitluck S."/>
            <person name="Tapia R."/>
            <person name="Teshima H."/>
            <person name="Woyke T."/>
            <person name="Fox B.G."/>
            <person name="Angert E.R."/>
            <person name="Currie C.R."/>
        </authorList>
    </citation>
    <scope>NUCLEOTIDE SEQUENCE [LARGE SCALE GENOMIC DNA]</scope>
    <source>
        <strain evidence="4">ATCC 49066 / DSM 5427 / NCIMB 11756 / RHM5</strain>
    </source>
</reference>
<evidence type="ECO:0000256" key="1">
    <source>
        <dbReference type="SAM" id="Coils"/>
    </source>
</evidence>
<dbReference type="eggNOG" id="COG3279">
    <property type="taxonomic scope" value="Bacteria"/>
</dbReference>
<dbReference type="SMART" id="SM00850">
    <property type="entry name" value="LytTR"/>
    <property type="match status" value="1"/>
</dbReference>
<dbReference type="RefSeq" id="WP_013655945.1">
    <property type="nucleotide sequence ID" value="NC_015275.1"/>
</dbReference>
<dbReference type="KEGG" id="cle:Clole_0911"/>
<protein>
    <submittedName>
        <fullName evidence="3">Response regulator receiver protein</fullName>
    </submittedName>
</protein>